<reference evidence="2 3" key="1">
    <citation type="journal article" date="2016" name="Mol. Biol. Evol.">
        <title>Comparative Genomics of Early-Diverging Mushroom-Forming Fungi Provides Insights into the Origins of Lignocellulose Decay Capabilities.</title>
        <authorList>
            <person name="Nagy L.G."/>
            <person name="Riley R."/>
            <person name="Tritt A."/>
            <person name="Adam C."/>
            <person name="Daum C."/>
            <person name="Floudas D."/>
            <person name="Sun H."/>
            <person name="Yadav J.S."/>
            <person name="Pangilinan J."/>
            <person name="Larsson K.H."/>
            <person name="Matsuura K."/>
            <person name="Barry K."/>
            <person name="Labutti K."/>
            <person name="Kuo R."/>
            <person name="Ohm R.A."/>
            <person name="Bhattacharya S.S."/>
            <person name="Shirouzu T."/>
            <person name="Yoshinaga Y."/>
            <person name="Martin F.M."/>
            <person name="Grigoriev I.V."/>
            <person name="Hibbett D.S."/>
        </authorList>
    </citation>
    <scope>NUCLEOTIDE SEQUENCE [LARGE SCALE GENOMIC DNA]</scope>
    <source>
        <strain evidence="2 3">L-15889</strain>
    </source>
</reference>
<gene>
    <name evidence="2" type="ORF">DAEQUDRAFT_738361</name>
</gene>
<organism evidence="2 3">
    <name type="scientific">Daedalea quercina L-15889</name>
    <dbReference type="NCBI Taxonomy" id="1314783"/>
    <lineage>
        <taxon>Eukaryota</taxon>
        <taxon>Fungi</taxon>
        <taxon>Dikarya</taxon>
        <taxon>Basidiomycota</taxon>
        <taxon>Agaricomycotina</taxon>
        <taxon>Agaricomycetes</taxon>
        <taxon>Polyporales</taxon>
        <taxon>Fomitopsis</taxon>
    </lineage>
</organism>
<evidence type="ECO:0000313" key="3">
    <source>
        <dbReference type="Proteomes" id="UP000076727"/>
    </source>
</evidence>
<protein>
    <submittedName>
        <fullName evidence="2">Uncharacterized protein</fullName>
    </submittedName>
</protein>
<accession>A0A165Q5C4</accession>
<dbReference type="OrthoDB" id="3029761at2759"/>
<dbReference type="EMBL" id="KV429061">
    <property type="protein sequence ID" value="KZT69024.1"/>
    <property type="molecule type" value="Genomic_DNA"/>
</dbReference>
<sequence>MYPSQRRQYPAHHQLQVSAPVQPIALPQHQSWYPMPDSYLFSGAASADLLSSLSRWNLGPPEFLLPYHYNYTQDYEKEYIAPEAAPGFSPAPSESSSTLSWDTTPSPGPAPEPLHVTCNAPLVAPVPLPYHSPFFLQYDGLPDLDEDLSHAPYTHRPQKRKRSFDDFSRMEDAGNIQQMPAKRRSIGGGGESLPLLPTGLPLSVPLHMRNARRNSLPKGATRHARPRWQAGNQMESLASSGCISHTTHQPSAGRVRRKVEIGRRACALPTWGPAISLGPRGLTNIAETRSHRLKEHRYDTMRTYAKSAEAGDGIRCTDMTFANGWFNRSDVHI</sequence>
<dbReference type="Proteomes" id="UP000076727">
    <property type="component" value="Unassembled WGS sequence"/>
</dbReference>
<name>A0A165Q5C4_9APHY</name>
<dbReference type="AlphaFoldDB" id="A0A165Q5C4"/>
<proteinExistence type="predicted"/>
<keyword evidence="3" id="KW-1185">Reference proteome</keyword>
<feature type="compositionally biased region" description="Low complexity" evidence="1">
    <location>
        <begin position="84"/>
        <end position="97"/>
    </location>
</feature>
<evidence type="ECO:0000313" key="2">
    <source>
        <dbReference type="EMBL" id="KZT69024.1"/>
    </source>
</evidence>
<evidence type="ECO:0000256" key="1">
    <source>
        <dbReference type="SAM" id="MobiDB-lite"/>
    </source>
</evidence>
<feature type="region of interest" description="Disordered" evidence="1">
    <location>
        <begin position="84"/>
        <end position="112"/>
    </location>
</feature>